<feature type="compositionally biased region" description="Basic and acidic residues" evidence="1">
    <location>
        <begin position="144"/>
        <end position="155"/>
    </location>
</feature>
<comment type="caution">
    <text evidence="2">The sequence shown here is derived from an EMBL/GenBank/DDBJ whole genome shotgun (WGS) entry which is preliminary data.</text>
</comment>
<gene>
    <name evidence="2" type="ORF">BDW59DRAFT_165332</name>
</gene>
<keyword evidence="3" id="KW-1185">Reference proteome</keyword>
<protein>
    <submittedName>
        <fullName evidence="2">Uncharacterized protein</fullName>
    </submittedName>
</protein>
<dbReference type="Proteomes" id="UP001610335">
    <property type="component" value="Unassembled WGS sequence"/>
</dbReference>
<feature type="compositionally biased region" description="Low complexity" evidence="1">
    <location>
        <begin position="111"/>
        <end position="121"/>
    </location>
</feature>
<organism evidence="2 3">
    <name type="scientific">Aspergillus cavernicola</name>
    <dbReference type="NCBI Taxonomy" id="176166"/>
    <lineage>
        <taxon>Eukaryota</taxon>
        <taxon>Fungi</taxon>
        <taxon>Dikarya</taxon>
        <taxon>Ascomycota</taxon>
        <taxon>Pezizomycotina</taxon>
        <taxon>Eurotiomycetes</taxon>
        <taxon>Eurotiomycetidae</taxon>
        <taxon>Eurotiales</taxon>
        <taxon>Aspergillaceae</taxon>
        <taxon>Aspergillus</taxon>
        <taxon>Aspergillus subgen. Nidulantes</taxon>
    </lineage>
</organism>
<feature type="compositionally biased region" description="Polar residues" evidence="1">
    <location>
        <begin position="91"/>
        <end position="103"/>
    </location>
</feature>
<dbReference type="EMBL" id="JBFXLS010000081">
    <property type="protein sequence ID" value="KAL2818794.1"/>
    <property type="molecule type" value="Genomic_DNA"/>
</dbReference>
<sequence length="227" mass="24542">MSTPTKGKPEGLLHLTMGEARLILLGVLLNDSTGKECYTPLIDFERLAVAAPYKNTSSASSSYRQARKKLFDLNSNISAASGTGTPPTTTENRIPSGTPSKKSPGTRKRTTAAVDSDATSANGNNTAEDEVLSPTSKLKRQRKSPTEEASVKMEAEGDETIYRRPIKFEPYQPALKAIVGHADEETLMNMSLKSEEEEIMTELDIDAEFAAMEGNRMVAKVLEAGNA</sequence>
<feature type="region of interest" description="Disordered" evidence="1">
    <location>
        <begin position="77"/>
        <end position="156"/>
    </location>
</feature>
<proteinExistence type="predicted"/>
<feature type="compositionally biased region" description="Low complexity" evidence="1">
    <location>
        <begin position="78"/>
        <end position="90"/>
    </location>
</feature>
<evidence type="ECO:0000313" key="2">
    <source>
        <dbReference type="EMBL" id="KAL2818794.1"/>
    </source>
</evidence>
<evidence type="ECO:0000256" key="1">
    <source>
        <dbReference type="SAM" id="MobiDB-lite"/>
    </source>
</evidence>
<accession>A0ABR4HTJ0</accession>
<name>A0ABR4HTJ0_9EURO</name>
<reference evidence="2 3" key="1">
    <citation type="submission" date="2024-07" db="EMBL/GenBank/DDBJ databases">
        <title>Section-level genome sequencing and comparative genomics of Aspergillus sections Usti and Cavernicolus.</title>
        <authorList>
            <consortium name="Lawrence Berkeley National Laboratory"/>
            <person name="Nybo J.L."/>
            <person name="Vesth T.C."/>
            <person name="Theobald S."/>
            <person name="Frisvad J.C."/>
            <person name="Larsen T.O."/>
            <person name="Kjaerboelling I."/>
            <person name="Rothschild-Mancinelli K."/>
            <person name="Lyhne E.K."/>
            <person name="Kogle M.E."/>
            <person name="Barry K."/>
            <person name="Clum A."/>
            <person name="Na H."/>
            <person name="Ledsgaard L."/>
            <person name="Lin J."/>
            <person name="Lipzen A."/>
            <person name="Kuo A."/>
            <person name="Riley R."/>
            <person name="Mondo S."/>
            <person name="LaButti K."/>
            <person name="Haridas S."/>
            <person name="Pangalinan J."/>
            <person name="Salamov A.A."/>
            <person name="Simmons B.A."/>
            <person name="Magnuson J.K."/>
            <person name="Chen J."/>
            <person name="Drula E."/>
            <person name="Henrissat B."/>
            <person name="Wiebenga A."/>
            <person name="Lubbers R.J."/>
            <person name="Gomes A.C."/>
            <person name="Makela M.R."/>
            <person name="Stajich J."/>
            <person name="Grigoriev I.V."/>
            <person name="Mortensen U.H."/>
            <person name="De vries R.P."/>
            <person name="Baker S.E."/>
            <person name="Andersen M.R."/>
        </authorList>
    </citation>
    <scope>NUCLEOTIDE SEQUENCE [LARGE SCALE GENOMIC DNA]</scope>
    <source>
        <strain evidence="2 3">CBS 600.67</strain>
    </source>
</reference>
<evidence type="ECO:0000313" key="3">
    <source>
        <dbReference type="Proteomes" id="UP001610335"/>
    </source>
</evidence>